<evidence type="ECO:0000256" key="3">
    <source>
        <dbReference type="ARBA" id="ARBA00022692"/>
    </source>
</evidence>
<dbReference type="EMBL" id="JAULSY010000078">
    <property type="protein sequence ID" value="KAK0667034.1"/>
    <property type="molecule type" value="Genomic_DNA"/>
</dbReference>
<comment type="caution">
    <text evidence="9">The sequence shown here is derived from an EMBL/GenBank/DDBJ whole genome shotgun (WGS) entry which is preliminary data.</text>
</comment>
<evidence type="ECO:0000256" key="8">
    <source>
        <dbReference type="SAM" id="SignalP"/>
    </source>
</evidence>
<feature type="region of interest" description="Disordered" evidence="6">
    <location>
        <begin position="66"/>
        <end position="96"/>
    </location>
</feature>
<evidence type="ECO:0000256" key="7">
    <source>
        <dbReference type="SAM" id="Phobius"/>
    </source>
</evidence>
<proteinExistence type="inferred from homology"/>
<evidence type="ECO:0000256" key="6">
    <source>
        <dbReference type="SAM" id="MobiDB-lite"/>
    </source>
</evidence>
<evidence type="ECO:0000313" key="9">
    <source>
        <dbReference type="EMBL" id="KAK0667034.1"/>
    </source>
</evidence>
<keyword evidence="5 7" id="KW-0472">Membrane</keyword>
<name>A0AA40D9P8_9PEZI</name>
<evidence type="ECO:0000256" key="1">
    <source>
        <dbReference type="ARBA" id="ARBA00004127"/>
    </source>
</evidence>
<dbReference type="GO" id="GO:0012505">
    <property type="term" value="C:endomembrane system"/>
    <property type="evidence" value="ECO:0007669"/>
    <property type="project" value="UniProtKB-SubCell"/>
</dbReference>
<gene>
    <name evidence="9" type="ORF">QBC41DRAFT_279724</name>
</gene>
<feature type="transmembrane region" description="Helical" evidence="7">
    <location>
        <begin position="143"/>
        <end position="164"/>
    </location>
</feature>
<feature type="transmembrane region" description="Helical" evidence="7">
    <location>
        <begin position="42"/>
        <end position="63"/>
    </location>
</feature>
<evidence type="ECO:0000256" key="2">
    <source>
        <dbReference type="ARBA" id="ARBA00007049"/>
    </source>
</evidence>
<organism evidence="9 10">
    <name type="scientific">Cercophora samala</name>
    <dbReference type="NCBI Taxonomy" id="330535"/>
    <lineage>
        <taxon>Eukaryota</taxon>
        <taxon>Fungi</taxon>
        <taxon>Dikarya</taxon>
        <taxon>Ascomycota</taxon>
        <taxon>Pezizomycotina</taxon>
        <taxon>Sordariomycetes</taxon>
        <taxon>Sordariomycetidae</taxon>
        <taxon>Sordariales</taxon>
        <taxon>Lasiosphaeriaceae</taxon>
        <taxon>Cercophora</taxon>
    </lineage>
</organism>
<comment type="similarity">
    <text evidence="2">Belongs to the CCC1 family.</text>
</comment>
<dbReference type="GO" id="GO:0005384">
    <property type="term" value="F:manganese ion transmembrane transporter activity"/>
    <property type="evidence" value="ECO:0007669"/>
    <property type="project" value="InterPro"/>
</dbReference>
<feature type="transmembrane region" description="Helical" evidence="7">
    <location>
        <begin position="114"/>
        <end position="137"/>
    </location>
</feature>
<evidence type="ECO:0000313" key="10">
    <source>
        <dbReference type="Proteomes" id="UP001174997"/>
    </source>
</evidence>
<keyword evidence="3 7" id="KW-0812">Transmembrane</keyword>
<dbReference type="Proteomes" id="UP001174997">
    <property type="component" value="Unassembled WGS sequence"/>
</dbReference>
<keyword evidence="4 7" id="KW-1133">Transmembrane helix</keyword>
<reference evidence="9" key="1">
    <citation type="submission" date="2023-06" db="EMBL/GenBank/DDBJ databases">
        <title>Genome-scale phylogeny and comparative genomics of the fungal order Sordariales.</title>
        <authorList>
            <consortium name="Lawrence Berkeley National Laboratory"/>
            <person name="Hensen N."/>
            <person name="Bonometti L."/>
            <person name="Westerberg I."/>
            <person name="Brannstrom I.O."/>
            <person name="Guillou S."/>
            <person name="Cros-Aarteil S."/>
            <person name="Calhoun S."/>
            <person name="Haridas S."/>
            <person name="Kuo A."/>
            <person name="Mondo S."/>
            <person name="Pangilinan J."/>
            <person name="Riley R."/>
            <person name="Labutti K."/>
            <person name="Andreopoulos B."/>
            <person name="Lipzen A."/>
            <person name="Chen C."/>
            <person name="Yanf M."/>
            <person name="Daum C."/>
            <person name="Ng V."/>
            <person name="Clum A."/>
            <person name="Steindorff A."/>
            <person name="Ohm R."/>
            <person name="Martin F."/>
            <person name="Silar P."/>
            <person name="Natvig D."/>
            <person name="Lalanne C."/>
            <person name="Gautier V."/>
            <person name="Ament-Velasquez S.L."/>
            <person name="Kruys A."/>
            <person name="Hutchinson M.I."/>
            <person name="Powell A.J."/>
            <person name="Barry K."/>
            <person name="Miller A.N."/>
            <person name="Grigoriev I.V."/>
            <person name="Debuchy R."/>
            <person name="Gladieux P."/>
            <person name="Thoren M.H."/>
            <person name="Johannesson H."/>
        </authorList>
    </citation>
    <scope>NUCLEOTIDE SEQUENCE</scope>
    <source>
        <strain evidence="9">CBS 307.81</strain>
    </source>
</reference>
<keyword evidence="8" id="KW-0732">Signal</keyword>
<evidence type="ECO:0000256" key="4">
    <source>
        <dbReference type="ARBA" id="ARBA00022989"/>
    </source>
</evidence>
<feature type="chain" id="PRO_5041717645" evidence="8">
    <location>
        <begin position="21"/>
        <end position="218"/>
    </location>
</feature>
<dbReference type="Pfam" id="PF01988">
    <property type="entry name" value="VIT1"/>
    <property type="match status" value="2"/>
</dbReference>
<dbReference type="GO" id="GO:0030026">
    <property type="term" value="P:intracellular manganese ion homeostasis"/>
    <property type="evidence" value="ECO:0007669"/>
    <property type="project" value="InterPro"/>
</dbReference>
<dbReference type="InterPro" id="IPR008217">
    <property type="entry name" value="Ccc1_fam"/>
</dbReference>
<keyword evidence="10" id="KW-1185">Reference proteome</keyword>
<feature type="transmembrane region" description="Helical" evidence="7">
    <location>
        <begin position="193"/>
        <end position="214"/>
    </location>
</feature>
<feature type="compositionally biased region" description="Low complexity" evidence="6">
    <location>
        <begin position="66"/>
        <end position="77"/>
    </location>
</feature>
<evidence type="ECO:0000256" key="5">
    <source>
        <dbReference type="ARBA" id="ARBA00023136"/>
    </source>
</evidence>
<accession>A0AA40D9P8</accession>
<dbReference type="PANTHER" id="PTHR31851">
    <property type="entry name" value="FE(2+)/MN(2+) TRANSPORTER PCL1"/>
    <property type="match status" value="1"/>
</dbReference>
<dbReference type="AlphaFoldDB" id="A0AA40D9P8"/>
<sequence>MPTITLTSFLSNFTLGFADGLTVPFALTAGLSSLGNTRTVIYAGMAEICAGSISMGIGGYLAARPSSTSATSSSTSAEVEDGEKEQMSSSDGLLPPCHRCQEANEVEETKDSPIVAGLAVSFGYLLGGILPLFPYFFVGMENVHVGLAWSFGVCVVALFLFGFGKDFILTRNDKGVGGEDVGKRRVRRAVWEGVEMALLGSVAAVAAVLCVKAFEGLV</sequence>
<protein>
    <submittedName>
        <fullName evidence="9">Ccc1 family</fullName>
    </submittedName>
</protein>
<feature type="signal peptide" evidence="8">
    <location>
        <begin position="1"/>
        <end position="20"/>
    </location>
</feature>
<comment type="subcellular location">
    <subcellularLocation>
        <location evidence="1">Endomembrane system</location>
        <topology evidence="1">Multi-pass membrane protein</topology>
    </subcellularLocation>
</comment>